<evidence type="ECO:0000256" key="14">
    <source>
        <dbReference type="SAM" id="SignalP"/>
    </source>
</evidence>
<feature type="chain" id="PRO_5045101725" evidence="14">
    <location>
        <begin position="23"/>
        <end position="1116"/>
    </location>
</feature>
<dbReference type="Proteomes" id="UP001595713">
    <property type="component" value="Unassembled WGS sequence"/>
</dbReference>
<dbReference type="InterPro" id="IPR012910">
    <property type="entry name" value="Plug_dom"/>
</dbReference>
<dbReference type="Gene3D" id="3.55.50.30">
    <property type="match status" value="1"/>
</dbReference>
<keyword evidence="4" id="KW-0410">Iron transport</keyword>
<name>A0ABV7SVS1_9SPHN</name>
<keyword evidence="3 11" id="KW-1134">Transmembrane beta strand</keyword>
<proteinExistence type="inferred from homology"/>
<dbReference type="PANTHER" id="PTHR32552">
    <property type="entry name" value="FERRICHROME IRON RECEPTOR-RELATED"/>
    <property type="match status" value="1"/>
</dbReference>
<dbReference type="SUPFAM" id="SSF56935">
    <property type="entry name" value="Porins"/>
    <property type="match status" value="1"/>
</dbReference>
<keyword evidence="17" id="KW-1185">Reference proteome</keyword>
<keyword evidence="5 11" id="KW-0812">Transmembrane</keyword>
<feature type="region of interest" description="Disordered" evidence="13">
    <location>
        <begin position="979"/>
        <end position="998"/>
    </location>
</feature>
<dbReference type="InterPro" id="IPR036942">
    <property type="entry name" value="Beta-barrel_TonB_sf"/>
</dbReference>
<evidence type="ECO:0000313" key="17">
    <source>
        <dbReference type="Proteomes" id="UP001595713"/>
    </source>
</evidence>
<dbReference type="PANTHER" id="PTHR32552:SF81">
    <property type="entry name" value="TONB-DEPENDENT OUTER MEMBRANE RECEPTOR"/>
    <property type="match status" value="1"/>
</dbReference>
<dbReference type="SMART" id="SM00965">
    <property type="entry name" value="STN"/>
    <property type="match status" value="1"/>
</dbReference>
<organism evidence="16 17">
    <name type="scientific">Sphingomonas hylomeconis</name>
    <dbReference type="NCBI Taxonomy" id="1395958"/>
    <lineage>
        <taxon>Bacteria</taxon>
        <taxon>Pseudomonadati</taxon>
        <taxon>Pseudomonadota</taxon>
        <taxon>Alphaproteobacteria</taxon>
        <taxon>Sphingomonadales</taxon>
        <taxon>Sphingomonadaceae</taxon>
        <taxon>Sphingomonas</taxon>
    </lineage>
</organism>
<keyword evidence="16" id="KW-0675">Receptor</keyword>
<dbReference type="InterPro" id="IPR011662">
    <property type="entry name" value="Secretin/TonB_short_N"/>
</dbReference>
<evidence type="ECO:0000313" key="16">
    <source>
        <dbReference type="EMBL" id="MFC3580401.1"/>
    </source>
</evidence>
<keyword evidence="6" id="KW-0408">Iron</keyword>
<accession>A0ABV7SVS1</accession>
<keyword evidence="7" id="KW-0406">Ion transport</keyword>
<keyword evidence="10 11" id="KW-0998">Cell outer membrane</keyword>
<evidence type="ECO:0000256" key="1">
    <source>
        <dbReference type="ARBA" id="ARBA00004571"/>
    </source>
</evidence>
<dbReference type="RefSeq" id="WP_261295025.1">
    <property type="nucleotide sequence ID" value="NZ_JANQBK010000012.1"/>
</dbReference>
<dbReference type="EMBL" id="JBHRXP010000004">
    <property type="protein sequence ID" value="MFC3580401.1"/>
    <property type="molecule type" value="Genomic_DNA"/>
</dbReference>
<dbReference type="Pfam" id="PF07715">
    <property type="entry name" value="Plug"/>
    <property type="match status" value="1"/>
</dbReference>
<evidence type="ECO:0000256" key="6">
    <source>
        <dbReference type="ARBA" id="ARBA00023004"/>
    </source>
</evidence>
<evidence type="ECO:0000256" key="13">
    <source>
        <dbReference type="SAM" id="MobiDB-lite"/>
    </source>
</evidence>
<keyword evidence="14" id="KW-0732">Signal</keyword>
<evidence type="ECO:0000256" key="7">
    <source>
        <dbReference type="ARBA" id="ARBA00023065"/>
    </source>
</evidence>
<evidence type="ECO:0000256" key="8">
    <source>
        <dbReference type="ARBA" id="ARBA00023077"/>
    </source>
</evidence>
<keyword evidence="8 12" id="KW-0798">TonB box</keyword>
<protein>
    <submittedName>
        <fullName evidence="16">TonB-dependent receptor domain-containing protein</fullName>
    </submittedName>
</protein>
<keyword evidence="9 11" id="KW-0472">Membrane</keyword>
<feature type="domain" description="Secretin/TonB short N-terminal" evidence="15">
    <location>
        <begin position="57"/>
        <end position="107"/>
    </location>
</feature>
<evidence type="ECO:0000256" key="11">
    <source>
        <dbReference type="PROSITE-ProRule" id="PRU01360"/>
    </source>
</evidence>
<keyword evidence="2 11" id="KW-0813">Transport</keyword>
<reference evidence="17" key="1">
    <citation type="journal article" date="2019" name="Int. J. Syst. Evol. Microbiol.">
        <title>The Global Catalogue of Microorganisms (GCM) 10K type strain sequencing project: providing services to taxonomists for standard genome sequencing and annotation.</title>
        <authorList>
            <consortium name="The Broad Institute Genomics Platform"/>
            <consortium name="The Broad Institute Genome Sequencing Center for Infectious Disease"/>
            <person name="Wu L."/>
            <person name="Ma J."/>
        </authorList>
    </citation>
    <scope>NUCLEOTIDE SEQUENCE [LARGE SCALE GENOMIC DNA]</scope>
    <source>
        <strain evidence="17">KCTC 42739</strain>
    </source>
</reference>
<comment type="similarity">
    <text evidence="11 12">Belongs to the TonB-dependent receptor family.</text>
</comment>
<evidence type="ECO:0000256" key="2">
    <source>
        <dbReference type="ARBA" id="ARBA00022448"/>
    </source>
</evidence>
<evidence type="ECO:0000256" key="10">
    <source>
        <dbReference type="ARBA" id="ARBA00023237"/>
    </source>
</evidence>
<dbReference type="InterPro" id="IPR039426">
    <property type="entry name" value="TonB-dep_rcpt-like"/>
</dbReference>
<dbReference type="InterPro" id="IPR000531">
    <property type="entry name" value="Beta-barrel_TonB"/>
</dbReference>
<dbReference type="PROSITE" id="PS52016">
    <property type="entry name" value="TONB_DEPENDENT_REC_3"/>
    <property type="match status" value="1"/>
</dbReference>
<evidence type="ECO:0000256" key="4">
    <source>
        <dbReference type="ARBA" id="ARBA00022496"/>
    </source>
</evidence>
<evidence type="ECO:0000259" key="15">
    <source>
        <dbReference type="SMART" id="SM00965"/>
    </source>
</evidence>
<evidence type="ECO:0000256" key="5">
    <source>
        <dbReference type="ARBA" id="ARBA00022692"/>
    </source>
</evidence>
<dbReference type="Gene3D" id="2.40.170.20">
    <property type="entry name" value="TonB-dependent receptor, beta-barrel domain"/>
    <property type="match status" value="3"/>
</dbReference>
<feature type="signal peptide" evidence="14">
    <location>
        <begin position="1"/>
        <end position="22"/>
    </location>
</feature>
<evidence type="ECO:0000256" key="12">
    <source>
        <dbReference type="RuleBase" id="RU003357"/>
    </source>
</evidence>
<evidence type="ECO:0000256" key="3">
    <source>
        <dbReference type="ARBA" id="ARBA00022452"/>
    </source>
</evidence>
<gene>
    <name evidence="16" type="ORF">ACFONA_09525</name>
</gene>
<sequence>MSVFVPTCRHLLMIGGATMALAVPLTPGLAAARATAFRIEAQPLATALRDLAMQSGVSILADAALTANKMAPRYAAISDVEVALAAVLRGSGLGFRRRGNLYVVVDGRAELPGGDALQAQAPTADGSSAADPGTDIVVTAQKIEESIQDVPIAVSAFSGAALQTMKIETGGELLRAIPNVTFSKSNFSGYNFSIRGVGTKAVSASTDPAVAVSFNNTPLIRNRLFEQEFFDLQRVEVLRGPQGTLYGRNATGGVVNVLPALPQHKWAGAIEGELGNYDTRRVSGMLNVPLGATLALRAAGAYTKRDGFEYNSFNKTRVNGRDLWSTRVSALWEPSAGFRASAIWQHFDEDDTRSRSGKQLCTRDPGPAMIGTTAVPDPLRARFSQGCLPQTLFSDDAFGVPNGASFPHVYLAGSIGLGDGPDGMPVFVVPQGSDPYAGITQSRNLREISTSYDPVFRAKNDFFQLNLDVGLSDGLQLISQTAFARDRYYSSQDYSRFASNPIFADSTAPGLIGSFGFPVVAPDVTPGGVFTDPQLGPSDRFLSVDLSKSSNEQWTQELRLQSSWEGPLNFNLGGNYLNFRSKDDYYVFSNLFTLIGQYFYNGLAFEDRVDFDKMLNFVGTRPCNPTGPNDSSADCIYIDPNPIDKINGDGHNYFRSKNEVKTESWALFGETYFKLNDRLKLTGGLRYTSDAKTSTPYPSQLLLGIGPVLTGSTGGKAAIGYPPQPDIVQKWQRFSGRAVLDWKPDLRFTAETLVYASFSHGYKGGGTNPPRVDFDPTIVRYQPIAQTFAPEYVNAFEIGTKNVFGNGKGGVNLTGFYYDYTNYQVSQIVDRISLNENFDASSMGLELETWWQPSRSFRLNANLGYLRTRIAKGEQSIDVMNRTQGNADWVVVRPWVQVPSNCIAPRAAVEQILTSPFSQGPDGGLGTFALAALCSASGRIGDYDPTPPEGQVPYYALLGFTYDPLLPYDPALSPLAPLGSTAPRSGAPNGGQGFYADLGGNELPNSPHLTLNVGAQYSLFFDDWKLTLRGDYYRQGPSYARVYNTAYDRLRGWGNGNIALTLENAPWGLTAQFYVKNLFDDTPITDAFTNSDDSGLTTNVFTLEPRIVGLRLSKRF</sequence>
<comment type="caution">
    <text evidence="16">The sequence shown here is derived from an EMBL/GenBank/DDBJ whole genome shotgun (WGS) entry which is preliminary data.</text>
</comment>
<comment type="subcellular location">
    <subcellularLocation>
        <location evidence="1 11">Cell outer membrane</location>
        <topology evidence="1 11">Multi-pass membrane protein</topology>
    </subcellularLocation>
</comment>
<dbReference type="Pfam" id="PF00593">
    <property type="entry name" value="TonB_dep_Rec_b-barrel"/>
    <property type="match status" value="1"/>
</dbReference>
<evidence type="ECO:0000256" key="9">
    <source>
        <dbReference type="ARBA" id="ARBA00023136"/>
    </source>
</evidence>